<evidence type="ECO:0000313" key="4">
    <source>
        <dbReference type="Proteomes" id="UP001159042"/>
    </source>
</evidence>
<feature type="domain" description="AB hydrolase-1" evidence="2">
    <location>
        <begin position="125"/>
        <end position="216"/>
    </location>
</feature>
<dbReference type="Gene3D" id="3.40.50.1820">
    <property type="entry name" value="alpha/beta hydrolase"/>
    <property type="match status" value="1"/>
</dbReference>
<feature type="transmembrane region" description="Helical" evidence="1">
    <location>
        <begin position="21"/>
        <end position="44"/>
    </location>
</feature>
<keyword evidence="1" id="KW-0812">Transmembrane</keyword>
<dbReference type="InterPro" id="IPR029058">
    <property type="entry name" value="AB_hydrolase_fold"/>
</dbReference>
<dbReference type="GO" id="GO:0004622">
    <property type="term" value="F:phosphatidylcholine lysophospholipase activity"/>
    <property type="evidence" value="ECO:0007669"/>
    <property type="project" value="TreeGrafter"/>
</dbReference>
<dbReference type="PANTHER" id="PTHR12277">
    <property type="entry name" value="ALPHA/BETA HYDROLASE DOMAIN-CONTAINING PROTEIN"/>
    <property type="match status" value="1"/>
</dbReference>
<dbReference type="PANTHER" id="PTHR12277:SF194">
    <property type="entry name" value="FI04476P"/>
    <property type="match status" value="1"/>
</dbReference>
<comment type="caution">
    <text evidence="3">The sequence shown here is derived from an EMBL/GenBank/DDBJ whole genome shotgun (WGS) entry which is preliminary data.</text>
</comment>
<proteinExistence type="predicted"/>
<dbReference type="GO" id="GO:0047372">
    <property type="term" value="F:monoacylglycerol lipase activity"/>
    <property type="evidence" value="ECO:0007669"/>
    <property type="project" value="TreeGrafter"/>
</dbReference>
<gene>
    <name evidence="3" type="ORF">NQ315_006245</name>
</gene>
<dbReference type="GO" id="GO:0052651">
    <property type="term" value="P:monoacylglycerol catabolic process"/>
    <property type="evidence" value="ECO:0007669"/>
    <property type="project" value="TreeGrafter"/>
</dbReference>
<reference evidence="3 4" key="1">
    <citation type="journal article" date="2023" name="Insect Mol. Biol.">
        <title>Genome sequencing provides insights into the evolution of gene families encoding plant cell wall-degrading enzymes in longhorned beetles.</title>
        <authorList>
            <person name="Shin N.R."/>
            <person name="Okamura Y."/>
            <person name="Kirsch R."/>
            <person name="Pauchet Y."/>
        </authorList>
    </citation>
    <scope>NUCLEOTIDE SEQUENCE [LARGE SCALE GENOMIC DNA]</scope>
    <source>
        <strain evidence="3">EAD_L_NR</strain>
    </source>
</reference>
<organism evidence="3 4">
    <name type="scientific">Exocentrus adspersus</name>
    <dbReference type="NCBI Taxonomy" id="1586481"/>
    <lineage>
        <taxon>Eukaryota</taxon>
        <taxon>Metazoa</taxon>
        <taxon>Ecdysozoa</taxon>
        <taxon>Arthropoda</taxon>
        <taxon>Hexapoda</taxon>
        <taxon>Insecta</taxon>
        <taxon>Pterygota</taxon>
        <taxon>Neoptera</taxon>
        <taxon>Endopterygota</taxon>
        <taxon>Coleoptera</taxon>
        <taxon>Polyphaga</taxon>
        <taxon>Cucujiformia</taxon>
        <taxon>Chrysomeloidea</taxon>
        <taxon>Cerambycidae</taxon>
        <taxon>Lamiinae</taxon>
        <taxon>Acanthocinini</taxon>
        <taxon>Exocentrus</taxon>
    </lineage>
</organism>
<sequence>MQKLPMRNKSRSCCAKCCLGTFLYILVLFLLLFVIFFVIVPVVFKYSVGIQRNLIFPTWVIPQQNYSDIEAYGIKGVKNFYVNVGKEDNVTLGVWHILPFEILSEIIDNDDYNYEGVLENADYNIMLYLHGNGNDRAAALELYEILRKHFQIVAVDYRGYADSSKATMNETGIVGDIVELYKWLRKKSQSRIFVWGHSLGSGVATHLISDLKNDNISTSGVVLETPFTSVTDVMKSHPVLKVYSFMPWFSLTITDPIVYNDLNFNSASYILDVDSPIMMLHAKDDEIIEYRFATELFNVAVNNRNYTYQGNVTYHLFEALDYGHMNIYKAPELPNYVSEFIEECDKFERKKKV</sequence>
<dbReference type="EMBL" id="JANEYG010000016">
    <property type="protein sequence ID" value="KAJ8919717.1"/>
    <property type="molecule type" value="Genomic_DNA"/>
</dbReference>
<keyword evidence="1" id="KW-1133">Transmembrane helix</keyword>
<protein>
    <recommendedName>
        <fullName evidence="2">AB hydrolase-1 domain-containing protein</fullName>
    </recommendedName>
</protein>
<dbReference type="AlphaFoldDB" id="A0AAV8W0S4"/>
<keyword evidence="4" id="KW-1185">Reference proteome</keyword>
<dbReference type="GO" id="GO:0005789">
    <property type="term" value="C:endoplasmic reticulum membrane"/>
    <property type="evidence" value="ECO:0007669"/>
    <property type="project" value="TreeGrafter"/>
</dbReference>
<evidence type="ECO:0000259" key="2">
    <source>
        <dbReference type="Pfam" id="PF00561"/>
    </source>
</evidence>
<evidence type="ECO:0000256" key="1">
    <source>
        <dbReference type="SAM" id="Phobius"/>
    </source>
</evidence>
<name>A0AAV8W0S4_9CUCU</name>
<dbReference type="GO" id="GO:0006660">
    <property type="term" value="P:phosphatidylserine catabolic process"/>
    <property type="evidence" value="ECO:0007669"/>
    <property type="project" value="TreeGrafter"/>
</dbReference>
<dbReference type="Pfam" id="PF00561">
    <property type="entry name" value="Abhydrolase_1"/>
    <property type="match status" value="1"/>
</dbReference>
<keyword evidence="1" id="KW-0472">Membrane</keyword>
<accession>A0AAV8W0S4</accession>
<dbReference type="InterPro" id="IPR000073">
    <property type="entry name" value="AB_hydrolase_1"/>
</dbReference>
<evidence type="ECO:0000313" key="3">
    <source>
        <dbReference type="EMBL" id="KAJ8919717.1"/>
    </source>
</evidence>
<dbReference type="SUPFAM" id="SSF53474">
    <property type="entry name" value="alpha/beta-Hydrolases"/>
    <property type="match status" value="1"/>
</dbReference>
<dbReference type="Proteomes" id="UP001159042">
    <property type="component" value="Unassembled WGS sequence"/>
</dbReference>